<sequence length="965" mass="110500">MTKVTIFLFIVLFFVFFRFFIPGPRVANDYPYTYSESLREGFALPSTWLTRVGEGMGEYSILTMWSWPIDLLYGFGAKLGLSFDILERLLGLVLIVLTGAFSINKLLKSYRITAWAASVSSLFYLTTTYLVLLIDGGQFGIALAYAFFPLSFLTIKKAPKGSLKDRLLAGLGVSILGFFDIRFVYVLLMLSFFWFSYEFVLLSNDRIIFFKSLLATLIVTVLVFGCLNFYWILPLGLANSNSLSANFSRLTETSFLSFATWKHTLLLLQPHWHNNVFGKVTDLKIEFVLIPILAFLAPVLVKMNPSSLKLRRFKEIIFWILVALVGIFLAKGSNPPFTSVYPWLFANIPGFSLFRDPTKFFFLVALSYSALLGVTIDEISGKLAKLKLKNKFFKSYQRSWPGLAYILNPKSFIILLTIYLLFLVRPVWLGRMTGTFSEPIYQKEYEEINKILQNDNKFSRILWIPTKAPLGYSSPTHTSVEASRIVAKRPFAAGVVGTYEIFNFLRESPYMEELFDIASVGYIAYPYPDTRREELKQDNVDYYYALLDQLTNLPWIEGKISDPPVPVLKVKNSQDHFFIANNTFLVVGSDRIYNDLARIEGFKLSNNALIFAEEQPAVGNTCKDRPCTVILYDKKEADFAANFIDQSNFIFPSQNLNFDPSISSERVGWPASRSFSGGWWKREAADLIWWRNFLQEKYGIDNQDFDFGGGWAIAEGNRKLDVRNKKLENGNILLARVMESIRGGKVEFFQGKQKIGEVDTKIEEPEKVEIKLTGYQGIPDQVFEYDKADFVWYEIGKLVENNKALIIKTQGDINVINSLAVLTEDELTRIYELIHRYKIYDWDELDEIQKDKLFKTEHEVKVVYQGVNPTHYKIKVEGVTKPVTLAFSETYDPLWEITNSATGEKSGSYPLYSLINGFYVEKDGEYDIYFSPQKYVYPGLAISSITLFVIMGYLIFSRNKKAKAL</sequence>
<feature type="transmembrane region" description="Helical" evidence="1">
    <location>
        <begin position="89"/>
        <end position="107"/>
    </location>
</feature>
<dbReference type="EMBL" id="MGGE01000026">
    <property type="protein sequence ID" value="OGM21122.1"/>
    <property type="molecule type" value="Genomic_DNA"/>
</dbReference>
<feature type="transmembrane region" description="Helical" evidence="1">
    <location>
        <begin position="207"/>
        <end position="233"/>
    </location>
</feature>
<gene>
    <name evidence="2" type="ORF">A2714_05655</name>
</gene>
<feature type="transmembrane region" description="Helical" evidence="1">
    <location>
        <begin position="400"/>
        <end position="422"/>
    </location>
</feature>
<feature type="transmembrane region" description="Helical" evidence="1">
    <location>
        <begin position="935"/>
        <end position="956"/>
    </location>
</feature>
<keyword evidence="1" id="KW-0472">Membrane</keyword>
<feature type="transmembrane region" description="Helical" evidence="1">
    <location>
        <begin position="114"/>
        <end position="132"/>
    </location>
</feature>
<evidence type="ECO:0000313" key="2">
    <source>
        <dbReference type="EMBL" id="OGM21122.1"/>
    </source>
</evidence>
<dbReference type="Proteomes" id="UP000178419">
    <property type="component" value="Unassembled WGS sequence"/>
</dbReference>
<dbReference type="AlphaFoldDB" id="A0A1F7Y1E9"/>
<feature type="transmembrane region" description="Helical" evidence="1">
    <location>
        <begin position="284"/>
        <end position="301"/>
    </location>
</feature>
<comment type="caution">
    <text evidence="2">The sequence shown here is derived from an EMBL/GenBank/DDBJ whole genome shotgun (WGS) entry which is preliminary data.</text>
</comment>
<evidence type="ECO:0000313" key="3">
    <source>
        <dbReference type="Proteomes" id="UP000178419"/>
    </source>
</evidence>
<evidence type="ECO:0008006" key="4">
    <source>
        <dbReference type="Google" id="ProtNLM"/>
    </source>
</evidence>
<keyword evidence="1" id="KW-1133">Transmembrane helix</keyword>
<organism evidence="2 3">
    <name type="scientific">Candidatus Woesebacteria bacterium RIFCSPHIGHO2_01_FULL_38_9</name>
    <dbReference type="NCBI Taxonomy" id="1802492"/>
    <lineage>
        <taxon>Bacteria</taxon>
        <taxon>Candidatus Woeseibacteriota</taxon>
    </lineage>
</organism>
<feature type="transmembrane region" description="Helical" evidence="1">
    <location>
        <begin position="167"/>
        <end position="195"/>
    </location>
</feature>
<feature type="transmembrane region" description="Helical" evidence="1">
    <location>
        <begin position="313"/>
        <end position="330"/>
    </location>
</feature>
<accession>A0A1F7Y1E9</accession>
<protein>
    <recommendedName>
        <fullName evidence="4">Membrane protein 6-pyruvoyl-tetrahydropterin synthase-related domain-containing protein</fullName>
    </recommendedName>
</protein>
<keyword evidence="1" id="KW-0812">Transmembrane</keyword>
<feature type="transmembrane region" description="Helical" evidence="1">
    <location>
        <begin position="360"/>
        <end position="379"/>
    </location>
</feature>
<name>A0A1F7Y1E9_9BACT</name>
<evidence type="ECO:0000256" key="1">
    <source>
        <dbReference type="SAM" id="Phobius"/>
    </source>
</evidence>
<proteinExistence type="predicted"/>
<reference evidence="2 3" key="1">
    <citation type="journal article" date="2016" name="Nat. Commun.">
        <title>Thousands of microbial genomes shed light on interconnected biogeochemical processes in an aquifer system.</title>
        <authorList>
            <person name="Anantharaman K."/>
            <person name="Brown C.T."/>
            <person name="Hug L.A."/>
            <person name="Sharon I."/>
            <person name="Castelle C.J."/>
            <person name="Probst A.J."/>
            <person name="Thomas B.C."/>
            <person name="Singh A."/>
            <person name="Wilkins M.J."/>
            <person name="Karaoz U."/>
            <person name="Brodie E.L."/>
            <person name="Williams K.H."/>
            <person name="Hubbard S.S."/>
            <person name="Banfield J.F."/>
        </authorList>
    </citation>
    <scope>NUCLEOTIDE SEQUENCE [LARGE SCALE GENOMIC DNA]</scope>
</reference>